<dbReference type="AlphaFoldDB" id="A0A1M5B8P9"/>
<feature type="binding site" evidence="7 10">
    <location>
        <position position="408"/>
    </location>
    <ligand>
        <name>Mg(2+)</name>
        <dbReference type="ChEBI" id="CHEBI:18420"/>
    </ligand>
</feature>
<dbReference type="CDD" id="cd06223">
    <property type="entry name" value="PRTases_typeI"/>
    <property type="match status" value="1"/>
</dbReference>
<dbReference type="GO" id="GO:0051539">
    <property type="term" value="F:4 iron, 4 sulfur cluster binding"/>
    <property type="evidence" value="ECO:0007669"/>
    <property type="project" value="UniProtKB-KW"/>
</dbReference>
<evidence type="ECO:0000313" key="13">
    <source>
        <dbReference type="EMBL" id="SHF38859.1"/>
    </source>
</evidence>
<dbReference type="InterPro" id="IPR029055">
    <property type="entry name" value="Ntn_hydrolases_N"/>
</dbReference>
<evidence type="ECO:0000256" key="7">
    <source>
        <dbReference type="HAMAP-Rule" id="MF_01931"/>
    </source>
</evidence>
<feature type="binding site" evidence="7 11">
    <location>
        <position position="299"/>
    </location>
    <ligand>
        <name>[4Fe-4S] cluster</name>
        <dbReference type="ChEBI" id="CHEBI:49883"/>
    </ligand>
</feature>
<dbReference type="SUPFAM" id="SSF53271">
    <property type="entry name" value="PRTase-like"/>
    <property type="match status" value="1"/>
</dbReference>
<dbReference type="SUPFAM" id="SSF56235">
    <property type="entry name" value="N-terminal nucleophile aminohydrolases (Ntn hydrolases)"/>
    <property type="match status" value="1"/>
</dbReference>
<evidence type="ECO:0000256" key="11">
    <source>
        <dbReference type="PIRSR" id="PIRSR000485-3"/>
    </source>
</evidence>
<dbReference type="Proteomes" id="UP000184518">
    <property type="component" value="Unassembled WGS sequence"/>
</dbReference>
<keyword evidence="7 11" id="KW-0408">Iron</keyword>
<dbReference type="EC" id="2.4.2.14" evidence="7"/>
<dbReference type="NCBIfam" id="TIGR01134">
    <property type="entry name" value="purF"/>
    <property type="match status" value="1"/>
</dbReference>
<evidence type="ECO:0000259" key="12">
    <source>
        <dbReference type="PROSITE" id="PS51278"/>
    </source>
</evidence>
<dbReference type="GO" id="GO:0004044">
    <property type="term" value="F:amidophosphoribosyltransferase activity"/>
    <property type="evidence" value="ECO:0007669"/>
    <property type="project" value="UniProtKB-UniRule"/>
</dbReference>
<dbReference type="GO" id="GO:0009113">
    <property type="term" value="P:purine nucleobase biosynthetic process"/>
    <property type="evidence" value="ECO:0007669"/>
    <property type="project" value="UniProtKB-UniRule"/>
</dbReference>
<evidence type="ECO:0000256" key="1">
    <source>
        <dbReference type="ARBA" id="ARBA00005209"/>
    </source>
</evidence>
<keyword evidence="7 10" id="KW-0479">Metal-binding</keyword>
<proteinExistence type="inferred from homology"/>
<keyword evidence="7" id="KW-0004">4Fe-4S</keyword>
<evidence type="ECO:0000256" key="3">
    <source>
        <dbReference type="ARBA" id="ARBA00022676"/>
    </source>
</evidence>
<evidence type="ECO:0000256" key="5">
    <source>
        <dbReference type="ARBA" id="ARBA00022755"/>
    </source>
</evidence>
<dbReference type="GO" id="GO:0000287">
    <property type="term" value="F:magnesium ion binding"/>
    <property type="evidence" value="ECO:0007669"/>
    <property type="project" value="UniProtKB-UniRule"/>
</dbReference>
<comment type="pathway">
    <text evidence="1 7 8">Purine metabolism; IMP biosynthesis via de novo pathway; N(1)-(5-phospho-D-ribosyl)glycinamide from 5-phospho-alpha-D-ribose 1-diphosphate: step 1/2.</text>
</comment>
<protein>
    <recommendedName>
        <fullName evidence="7">Amidophosphoribosyltransferase</fullName>
        <shortName evidence="7">ATase</shortName>
        <ecNumber evidence="7">2.4.2.14</ecNumber>
    </recommendedName>
    <alternativeName>
        <fullName evidence="7">Glutamine phosphoribosylpyrophosphate amidotransferase</fullName>
        <shortName evidence="7">GPATase</shortName>
    </alternativeName>
</protein>
<feature type="active site" description="Nucleophile" evidence="7 9">
    <location>
        <position position="55"/>
    </location>
</feature>
<dbReference type="Pfam" id="PF13522">
    <property type="entry name" value="GATase_6"/>
    <property type="match status" value="1"/>
</dbReference>
<dbReference type="Gene3D" id="3.40.50.2020">
    <property type="match status" value="1"/>
</dbReference>
<evidence type="ECO:0000256" key="2">
    <source>
        <dbReference type="ARBA" id="ARBA00010138"/>
    </source>
</evidence>
<dbReference type="InterPro" id="IPR000836">
    <property type="entry name" value="PRTase_dom"/>
</dbReference>
<dbReference type="GO" id="GO:0006189">
    <property type="term" value="P:'de novo' IMP biosynthetic process"/>
    <property type="evidence" value="ECO:0007669"/>
    <property type="project" value="UniProtKB-UniRule"/>
</dbReference>
<comment type="catalytic activity">
    <reaction evidence="7 8">
        <text>5-phospho-beta-D-ribosylamine + L-glutamate + diphosphate = 5-phospho-alpha-D-ribose 1-diphosphate + L-glutamine + H2O</text>
        <dbReference type="Rhea" id="RHEA:14905"/>
        <dbReference type="ChEBI" id="CHEBI:15377"/>
        <dbReference type="ChEBI" id="CHEBI:29985"/>
        <dbReference type="ChEBI" id="CHEBI:33019"/>
        <dbReference type="ChEBI" id="CHEBI:58017"/>
        <dbReference type="ChEBI" id="CHEBI:58359"/>
        <dbReference type="ChEBI" id="CHEBI:58681"/>
        <dbReference type="EC" id="2.4.2.14"/>
    </reaction>
</comment>
<gene>
    <name evidence="7" type="primary">purF</name>
    <name evidence="13" type="ORF">SAMN05443633_10480</name>
</gene>
<dbReference type="Pfam" id="PF00156">
    <property type="entry name" value="Pribosyltran"/>
    <property type="match status" value="1"/>
</dbReference>
<dbReference type="InterPro" id="IPR017932">
    <property type="entry name" value="GATase_2_dom"/>
</dbReference>
<keyword evidence="4 7" id="KW-0808">Transferase</keyword>
<dbReference type="STRING" id="1416778.SAMN05443633_10480"/>
<accession>A0A1M5B8P9</accession>
<evidence type="ECO:0000256" key="10">
    <source>
        <dbReference type="PIRSR" id="PIRSR000485-2"/>
    </source>
</evidence>
<keyword evidence="14" id="KW-1185">Reference proteome</keyword>
<organism evidence="13 14">
    <name type="scientific">Chryseobacterium arachidis</name>
    <dbReference type="NCBI Taxonomy" id="1416778"/>
    <lineage>
        <taxon>Bacteria</taxon>
        <taxon>Pseudomonadati</taxon>
        <taxon>Bacteroidota</taxon>
        <taxon>Flavobacteriia</taxon>
        <taxon>Flavobacteriales</taxon>
        <taxon>Weeksellaceae</taxon>
        <taxon>Chryseobacterium group</taxon>
        <taxon>Chryseobacterium</taxon>
    </lineage>
</organism>
<feature type="binding site" evidence="7 11">
    <location>
        <position position="494"/>
    </location>
    <ligand>
        <name>[4Fe-4S] cluster</name>
        <dbReference type="ChEBI" id="CHEBI:49883"/>
    </ligand>
</feature>
<evidence type="ECO:0000256" key="9">
    <source>
        <dbReference type="PIRSR" id="PIRSR000485-1"/>
    </source>
</evidence>
<dbReference type="EMBL" id="FQUT01000004">
    <property type="protein sequence ID" value="SHF38859.1"/>
    <property type="molecule type" value="Genomic_DNA"/>
</dbReference>
<dbReference type="Gene3D" id="3.60.20.10">
    <property type="entry name" value="Glutamine Phosphoribosylpyrophosphate, subunit 1, domain 1"/>
    <property type="match status" value="1"/>
</dbReference>
<evidence type="ECO:0000256" key="8">
    <source>
        <dbReference type="PIRNR" id="PIRNR000485"/>
    </source>
</evidence>
<evidence type="ECO:0000256" key="4">
    <source>
        <dbReference type="ARBA" id="ARBA00022679"/>
    </source>
</evidence>
<comment type="cofactor">
    <cofactor evidence="7 10">
        <name>Mg(2+)</name>
        <dbReference type="ChEBI" id="CHEBI:18420"/>
    </cofactor>
    <text evidence="7 10">Binds 1 Mg(2+) ion per subunit.</text>
</comment>
<dbReference type="UniPathway" id="UPA00074">
    <property type="reaction ID" value="UER00124"/>
</dbReference>
<dbReference type="HAMAP" id="MF_01931">
    <property type="entry name" value="PurF"/>
    <property type="match status" value="1"/>
</dbReference>
<comment type="function">
    <text evidence="7">Catalyzes the formation of phosphoribosylamine from phosphoribosylpyrophosphate (PRPP) and glutamine.</text>
</comment>
<comment type="cofactor">
    <cofactor evidence="7 11">
        <name>[4Fe-4S] cluster</name>
        <dbReference type="ChEBI" id="CHEBI:49883"/>
    </cofactor>
    <text evidence="7 11">Binds 1 [4Fe-4S] cluster per subunit.</text>
</comment>
<keyword evidence="7 10" id="KW-0460">Magnesium</keyword>
<dbReference type="InterPro" id="IPR029057">
    <property type="entry name" value="PRTase-like"/>
</dbReference>
<sequence length="514" mass="57541">MIRSIKIKSTLEKIEMKSLDIHKSEYLKQFETQTYGRNLFRTQEEERLDAPNEECGIFGMYSDGDLDTFSLSQFGLFALQHRGQEACGISVLKDGKITNMKDEGLVLDVYKEIADPETFMGNSAIGHTRYTTAGDKKKYNFQPFFAKNEYDQIILSIAHNGNLTNAKELKAQLEAEGVVFRATSDSEVILRLIQKNLDLGLRGAIKATMEKIEGAYSVVGMTRNKFFAFRDFNGIRPLVLGAINENSYVVASESVALDAVGAQYVRDILPGEIIYTNENEPGKLHSIMVDEAKAKQRICSFEYIYFARPDSSLENINVYEIREKSGEKIWEQAPVEADVVIGVPDSGVPAAIGFSKASGIPFRPVLIKNRYIGRSFIVPTQEMRERVVNLKLNPIISEIKDKRVVIIDDSIVRGTTSKRLVKILKDAGVKEIHFRSVSPPIIAPCYLGIDTPSKDDLISANMTTEELRDYLGVDSLEFLSTENLKVILGSANHCFGCFTEEYPVGKGEEVELFN</sequence>
<dbReference type="PANTHER" id="PTHR11907">
    <property type="entry name" value="AMIDOPHOSPHORIBOSYLTRANSFERASE"/>
    <property type="match status" value="1"/>
</dbReference>
<evidence type="ECO:0000313" key="14">
    <source>
        <dbReference type="Proteomes" id="UP000184518"/>
    </source>
</evidence>
<feature type="binding site" evidence="7 10">
    <location>
        <position position="409"/>
    </location>
    <ligand>
        <name>Mg(2+)</name>
        <dbReference type="ChEBI" id="CHEBI:18420"/>
    </ligand>
</feature>
<keyword evidence="6 7" id="KW-0315">Glutamine amidotransferase</keyword>
<keyword evidence="3 7" id="KW-0328">Glycosyltransferase</keyword>
<keyword evidence="5 7" id="KW-0658">Purine biosynthesis</keyword>
<comment type="similarity">
    <text evidence="2 7 8">In the C-terminal section; belongs to the purine/pyrimidine phosphoribosyltransferase family.</text>
</comment>
<feature type="binding site" evidence="7 11">
    <location>
        <position position="445"/>
    </location>
    <ligand>
        <name>[4Fe-4S] cluster</name>
        <dbReference type="ChEBI" id="CHEBI:49883"/>
    </ligand>
</feature>
<keyword evidence="7 11" id="KW-0411">Iron-sulfur</keyword>
<feature type="binding site" evidence="7 10">
    <location>
        <position position="346"/>
    </location>
    <ligand>
        <name>Mg(2+)</name>
        <dbReference type="ChEBI" id="CHEBI:18420"/>
    </ligand>
</feature>
<reference evidence="14" key="1">
    <citation type="submission" date="2016-11" db="EMBL/GenBank/DDBJ databases">
        <authorList>
            <person name="Varghese N."/>
            <person name="Submissions S."/>
        </authorList>
    </citation>
    <scope>NUCLEOTIDE SEQUENCE [LARGE SCALE GENOMIC DNA]</scope>
    <source>
        <strain evidence="14">DSM 27619</strain>
    </source>
</reference>
<dbReference type="PIRSF" id="PIRSF000485">
    <property type="entry name" value="Amd_phspho_trans"/>
    <property type="match status" value="1"/>
</dbReference>
<dbReference type="InterPro" id="IPR005854">
    <property type="entry name" value="PurF"/>
</dbReference>
<dbReference type="PROSITE" id="PS51278">
    <property type="entry name" value="GATASE_TYPE_2"/>
    <property type="match status" value="1"/>
</dbReference>
<evidence type="ECO:0000256" key="6">
    <source>
        <dbReference type="ARBA" id="ARBA00022962"/>
    </source>
</evidence>
<dbReference type="CDD" id="cd00715">
    <property type="entry name" value="GPATase_N"/>
    <property type="match status" value="1"/>
</dbReference>
<name>A0A1M5B8P9_9FLAO</name>
<feature type="domain" description="Glutamine amidotransferase type-2" evidence="12">
    <location>
        <begin position="55"/>
        <end position="279"/>
    </location>
</feature>
<feature type="binding site" evidence="7 11">
    <location>
        <position position="497"/>
    </location>
    <ligand>
        <name>[4Fe-4S] cluster</name>
        <dbReference type="ChEBI" id="CHEBI:49883"/>
    </ligand>
</feature>
<dbReference type="InterPro" id="IPR035584">
    <property type="entry name" value="PurF_N"/>
</dbReference>